<keyword evidence="1" id="KW-0732">Signal</keyword>
<accession>A0A2G2WGV9</accession>
<sequence>MESSKKLVAMFLVCIVVLSSSVHVSNAAGESNEKKFMDAYNQAAAEYALCFNICDKSCVDAGFGFTHCEIKCDEDCTDKLLKGVYRK</sequence>
<evidence type="ECO:0000313" key="2">
    <source>
        <dbReference type="EMBL" id="PHT44471.1"/>
    </source>
</evidence>
<keyword evidence="3" id="KW-1185">Reference proteome</keyword>
<dbReference type="AlphaFoldDB" id="A0A2G2WGV9"/>
<comment type="caution">
    <text evidence="2">The sequence shown here is derived from an EMBL/GenBank/DDBJ whole genome shotgun (WGS) entry which is preliminary data.</text>
</comment>
<dbReference type="Proteomes" id="UP000224567">
    <property type="component" value="Unassembled WGS sequence"/>
</dbReference>
<feature type="chain" id="PRO_5013592384" description="Major pollen allergen Ole e 6" evidence="1">
    <location>
        <begin position="28"/>
        <end position="87"/>
    </location>
</feature>
<dbReference type="SUPFAM" id="SSF111388">
    <property type="entry name" value="Pollen allergen ole e 6"/>
    <property type="match status" value="1"/>
</dbReference>
<reference evidence="2 3" key="1">
    <citation type="journal article" date="2017" name="Genome Biol.">
        <title>New reference genome sequences of hot pepper reveal the massive evolution of plant disease-resistance genes by retroduplication.</title>
        <authorList>
            <person name="Kim S."/>
            <person name="Park J."/>
            <person name="Yeom S.I."/>
            <person name="Kim Y.M."/>
            <person name="Seo E."/>
            <person name="Kim K.T."/>
            <person name="Kim M.S."/>
            <person name="Lee J.M."/>
            <person name="Cheong K."/>
            <person name="Shin H.S."/>
            <person name="Kim S.B."/>
            <person name="Han K."/>
            <person name="Lee J."/>
            <person name="Park M."/>
            <person name="Lee H.A."/>
            <person name="Lee H.Y."/>
            <person name="Lee Y."/>
            <person name="Oh S."/>
            <person name="Lee J.H."/>
            <person name="Choi E."/>
            <person name="Choi E."/>
            <person name="Lee S.E."/>
            <person name="Jeon J."/>
            <person name="Kim H."/>
            <person name="Choi G."/>
            <person name="Song H."/>
            <person name="Lee J."/>
            <person name="Lee S.C."/>
            <person name="Kwon J.K."/>
            <person name="Lee H.Y."/>
            <person name="Koo N."/>
            <person name="Hong Y."/>
            <person name="Kim R.W."/>
            <person name="Kang W.H."/>
            <person name="Huh J.H."/>
            <person name="Kang B.C."/>
            <person name="Yang T.J."/>
            <person name="Lee Y.H."/>
            <person name="Bennetzen J.L."/>
            <person name="Choi D."/>
        </authorList>
    </citation>
    <scope>NUCLEOTIDE SEQUENCE [LARGE SCALE GENOMIC DNA]</scope>
    <source>
        <strain evidence="3">cv. PBC81</strain>
    </source>
</reference>
<proteinExistence type="predicted"/>
<protein>
    <recommendedName>
        <fullName evidence="4">Major pollen allergen Ole e 6</fullName>
    </recommendedName>
</protein>
<feature type="signal peptide" evidence="1">
    <location>
        <begin position="1"/>
        <end position="27"/>
    </location>
</feature>
<dbReference type="OrthoDB" id="1869791at2759"/>
<dbReference type="EMBL" id="MLFT02000006">
    <property type="protein sequence ID" value="PHT44471.1"/>
    <property type="molecule type" value="Genomic_DNA"/>
</dbReference>
<gene>
    <name evidence="2" type="ORF">CQW23_13629</name>
</gene>
<dbReference type="Gene3D" id="1.10.287.720">
    <property type="entry name" value="Pollen allergen ole e 6"/>
    <property type="match status" value="1"/>
</dbReference>
<dbReference type="InterPro" id="IPR015333">
    <property type="entry name" value="Pollen_allergen_ole-e-6"/>
</dbReference>
<dbReference type="PANTHER" id="PTHR35632:SF1">
    <property type="entry name" value="MAJOR POLLEN ALLERGEN OLE E 6-LIKE"/>
    <property type="match status" value="1"/>
</dbReference>
<dbReference type="InterPro" id="IPR036466">
    <property type="entry name" value="Pollen_allergen_ole-e-6_sf"/>
</dbReference>
<name>A0A2G2WGV9_CAPBA</name>
<organism evidence="2 3">
    <name type="scientific">Capsicum baccatum</name>
    <name type="common">Peruvian pepper</name>
    <dbReference type="NCBI Taxonomy" id="33114"/>
    <lineage>
        <taxon>Eukaryota</taxon>
        <taxon>Viridiplantae</taxon>
        <taxon>Streptophyta</taxon>
        <taxon>Embryophyta</taxon>
        <taxon>Tracheophyta</taxon>
        <taxon>Spermatophyta</taxon>
        <taxon>Magnoliopsida</taxon>
        <taxon>eudicotyledons</taxon>
        <taxon>Gunneridae</taxon>
        <taxon>Pentapetalae</taxon>
        <taxon>asterids</taxon>
        <taxon>lamiids</taxon>
        <taxon>Solanales</taxon>
        <taxon>Solanaceae</taxon>
        <taxon>Solanoideae</taxon>
        <taxon>Capsiceae</taxon>
        <taxon>Capsicum</taxon>
    </lineage>
</organism>
<evidence type="ECO:0000313" key="3">
    <source>
        <dbReference type="Proteomes" id="UP000224567"/>
    </source>
</evidence>
<evidence type="ECO:0008006" key="4">
    <source>
        <dbReference type="Google" id="ProtNLM"/>
    </source>
</evidence>
<reference evidence="3" key="2">
    <citation type="journal article" date="2017" name="J. Anim. Genet.">
        <title>Multiple reference genome sequences of hot pepper reveal the massive evolution of plant disease resistance genes by retroduplication.</title>
        <authorList>
            <person name="Kim S."/>
            <person name="Park J."/>
            <person name="Yeom S.-I."/>
            <person name="Kim Y.-M."/>
            <person name="Seo E."/>
            <person name="Kim K.-T."/>
            <person name="Kim M.-S."/>
            <person name="Lee J.M."/>
            <person name="Cheong K."/>
            <person name="Shin H.-S."/>
            <person name="Kim S.-B."/>
            <person name="Han K."/>
            <person name="Lee J."/>
            <person name="Park M."/>
            <person name="Lee H.-A."/>
            <person name="Lee H.-Y."/>
            <person name="Lee Y."/>
            <person name="Oh S."/>
            <person name="Lee J.H."/>
            <person name="Choi E."/>
            <person name="Choi E."/>
            <person name="Lee S.E."/>
            <person name="Jeon J."/>
            <person name="Kim H."/>
            <person name="Choi G."/>
            <person name="Song H."/>
            <person name="Lee J."/>
            <person name="Lee S.-C."/>
            <person name="Kwon J.-K."/>
            <person name="Lee H.-Y."/>
            <person name="Koo N."/>
            <person name="Hong Y."/>
            <person name="Kim R.W."/>
            <person name="Kang W.-H."/>
            <person name="Huh J.H."/>
            <person name="Kang B.-C."/>
            <person name="Yang T.-J."/>
            <person name="Lee Y.-H."/>
            <person name="Bennetzen J.L."/>
            <person name="Choi D."/>
        </authorList>
    </citation>
    <scope>NUCLEOTIDE SEQUENCE [LARGE SCALE GENOMIC DNA]</scope>
    <source>
        <strain evidence="3">cv. PBC81</strain>
    </source>
</reference>
<dbReference type="PANTHER" id="PTHR35632">
    <property type="entry name" value="MAJOR POLLEN ALLERGEN OLE E 6-LIKE"/>
    <property type="match status" value="1"/>
</dbReference>
<dbReference type="Pfam" id="PF09253">
    <property type="entry name" value="Ole_e_6"/>
    <property type="match status" value="1"/>
</dbReference>
<evidence type="ECO:0000256" key="1">
    <source>
        <dbReference type="SAM" id="SignalP"/>
    </source>
</evidence>